<evidence type="ECO:0000256" key="4">
    <source>
        <dbReference type="ARBA" id="ARBA00023235"/>
    </source>
</evidence>
<dbReference type="Pfam" id="PF01509">
    <property type="entry name" value="TruB_N"/>
    <property type="match status" value="1"/>
</dbReference>
<dbReference type="AlphaFoldDB" id="A0A0R2TAL5"/>
<evidence type="ECO:0000256" key="5">
    <source>
        <dbReference type="HAMAP-Rule" id="MF_01080"/>
    </source>
</evidence>
<dbReference type="GO" id="GO:0031119">
    <property type="term" value="P:tRNA pseudouridine synthesis"/>
    <property type="evidence" value="ECO:0007669"/>
    <property type="project" value="UniProtKB-UniRule"/>
</dbReference>
<dbReference type="Pfam" id="PF16198">
    <property type="entry name" value="TruB_C_2"/>
    <property type="match status" value="1"/>
</dbReference>
<name>A0A0R2TAL5_9GAMM</name>
<dbReference type="Gene3D" id="3.30.2350.10">
    <property type="entry name" value="Pseudouridine synthase"/>
    <property type="match status" value="1"/>
</dbReference>
<keyword evidence="3 5" id="KW-0819">tRNA processing</keyword>
<evidence type="ECO:0000313" key="9">
    <source>
        <dbReference type="EMBL" id="KRO83934.1"/>
    </source>
</evidence>
<dbReference type="EC" id="5.4.99.25" evidence="5"/>
<evidence type="ECO:0000313" key="10">
    <source>
        <dbReference type="Proteomes" id="UP000051242"/>
    </source>
</evidence>
<evidence type="ECO:0000259" key="6">
    <source>
        <dbReference type="Pfam" id="PF01509"/>
    </source>
</evidence>
<dbReference type="HAMAP" id="MF_01080">
    <property type="entry name" value="TruB_bact"/>
    <property type="match status" value="1"/>
</dbReference>
<dbReference type="GO" id="GO:0160148">
    <property type="term" value="F:tRNA pseudouridine(55) synthase activity"/>
    <property type="evidence" value="ECO:0007669"/>
    <property type="project" value="UniProtKB-EC"/>
</dbReference>
<evidence type="ECO:0000256" key="2">
    <source>
        <dbReference type="ARBA" id="ARBA00005642"/>
    </source>
</evidence>
<feature type="domain" description="Pseudouridine synthase II N-terminal" evidence="6">
    <location>
        <begin position="33"/>
        <end position="183"/>
    </location>
</feature>
<dbReference type="Pfam" id="PF09157">
    <property type="entry name" value="TruB-C_2"/>
    <property type="match status" value="1"/>
</dbReference>
<dbReference type="InterPro" id="IPR032819">
    <property type="entry name" value="TruB_C"/>
</dbReference>
<evidence type="ECO:0000256" key="1">
    <source>
        <dbReference type="ARBA" id="ARBA00000385"/>
    </source>
</evidence>
<dbReference type="FunFam" id="2.30.130.10:FF:000004">
    <property type="entry name" value="tRNA pseudouridine synthase B"/>
    <property type="match status" value="1"/>
</dbReference>
<organism evidence="9 10">
    <name type="scientific">OM182 bacterium BACL3 MAG-120619-bin3</name>
    <dbReference type="NCBI Taxonomy" id="1655593"/>
    <lineage>
        <taxon>Bacteria</taxon>
        <taxon>Pseudomonadati</taxon>
        <taxon>Pseudomonadota</taxon>
        <taxon>Gammaproteobacteria</taxon>
        <taxon>OMG group</taxon>
        <taxon>OM182 clade</taxon>
    </lineage>
</organism>
<sequence>MARRKQKGRHIHGIVVLDKPLGGSSNRALQVVKRLFDANKAGHTGSLDPLATGVLPLCLGEATKVSQFLLDSDKAYRARIKLGERTDTADSEGEVIAKVEGFTIDEAAVKAALRGFEGEIEQVPPMYSALKQDGQPLYKLARQGKTVERKARAITIYSIELTDVDADANVIEIEVDCSKGTYIRTIADDLGQILGCGGHIISLRRLRAGVFSIEDSVTLEALEAKKEAGGFDAIDAHLMPMDKAIDDLPAVQLPSYTAQFLKHGQPVQVSQAPADGLVRLYEEGEFIGIGCIDDDGNVAPKRLVVASPGE</sequence>
<dbReference type="InterPro" id="IPR020103">
    <property type="entry name" value="PsdUridine_synth_cat_dom_sf"/>
</dbReference>
<dbReference type="CDD" id="cd02573">
    <property type="entry name" value="PseudoU_synth_EcTruB"/>
    <property type="match status" value="1"/>
</dbReference>
<dbReference type="SUPFAM" id="SSF88697">
    <property type="entry name" value="PUA domain-like"/>
    <property type="match status" value="1"/>
</dbReference>
<evidence type="ECO:0000259" key="8">
    <source>
        <dbReference type="Pfam" id="PF16198"/>
    </source>
</evidence>
<dbReference type="InterPro" id="IPR015947">
    <property type="entry name" value="PUA-like_sf"/>
</dbReference>
<dbReference type="InterPro" id="IPR014780">
    <property type="entry name" value="tRNA_psdUridine_synth_TruB"/>
</dbReference>
<proteinExistence type="inferred from homology"/>
<keyword evidence="4 5" id="KW-0413">Isomerase</keyword>
<dbReference type="SUPFAM" id="SSF55120">
    <property type="entry name" value="Pseudouridine synthase"/>
    <property type="match status" value="1"/>
</dbReference>
<accession>A0A0R2TAL5</accession>
<gene>
    <name evidence="5" type="primary">truB</name>
    <name evidence="9" type="ORF">ABR85_08220</name>
</gene>
<evidence type="ECO:0000259" key="7">
    <source>
        <dbReference type="Pfam" id="PF09157"/>
    </source>
</evidence>
<comment type="caution">
    <text evidence="9">The sequence shown here is derived from an EMBL/GenBank/DDBJ whole genome shotgun (WGS) entry which is preliminary data.</text>
</comment>
<dbReference type="EMBL" id="LICD01000013">
    <property type="protein sequence ID" value="KRO83934.1"/>
    <property type="molecule type" value="Genomic_DNA"/>
</dbReference>
<dbReference type="CDD" id="cd21152">
    <property type="entry name" value="PUA_TruB_bacterial"/>
    <property type="match status" value="1"/>
</dbReference>
<dbReference type="PANTHER" id="PTHR13767">
    <property type="entry name" value="TRNA-PSEUDOURIDINE SYNTHASE"/>
    <property type="match status" value="1"/>
</dbReference>
<dbReference type="GO" id="GO:0003723">
    <property type="term" value="F:RNA binding"/>
    <property type="evidence" value="ECO:0007669"/>
    <property type="project" value="InterPro"/>
</dbReference>
<comment type="function">
    <text evidence="5">Responsible for synthesis of pseudouridine from uracil-55 in the psi GC loop of transfer RNAs.</text>
</comment>
<dbReference type="FunFam" id="3.30.2350.10:FF:000011">
    <property type="entry name" value="tRNA pseudouridine synthase B"/>
    <property type="match status" value="1"/>
</dbReference>
<feature type="domain" description="tRNA pseudouridylate synthase B C-terminal" evidence="8">
    <location>
        <begin position="184"/>
        <end position="245"/>
    </location>
</feature>
<dbReference type="Proteomes" id="UP000051242">
    <property type="component" value="Unassembled WGS sequence"/>
</dbReference>
<dbReference type="PANTHER" id="PTHR13767:SF2">
    <property type="entry name" value="PSEUDOURIDYLATE SYNTHASE TRUB1"/>
    <property type="match status" value="1"/>
</dbReference>
<dbReference type="GO" id="GO:1990481">
    <property type="term" value="P:mRNA pseudouridine synthesis"/>
    <property type="evidence" value="ECO:0007669"/>
    <property type="project" value="TreeGrafter"/>
</dbReference>
<feature type="active site" description="Nucleophile" evidence="5">
    <location>
        <position position="48"/>
    </location>
</feature>
<dbReference type="InterPro" id="IPR015240">
    <property type="entry name" value="tRNA_sdUridine_synth_fam1_C"/>
</dbReference>
<comment type="similarity">
    <text evidence="2 5">Belongs to the pseudouridine synthase TruB family. Type 1 subfamily.</text>
</comment>
<dbReference type="Gene3D" id="2.30.130.10">
    <property type="entry name" value="PUA domain"/>
    <property type="match status" value="1"/>
</dbReference>
<evidence type="ECO:0000256" key="3">
    <source>
        <dbReference type="ARBA" id="ARBA00022694"/>
    </source>
</evidence>
<reference evidence="9 10" key="1">
    <citation type="submission" date="2015-10" db="EMBL/GenBank/DDBJ databases">
        <title>Metagenome-Assembled Genomes uncover a global brackish microbiome.</title>
        <authorList>
            <person name="Hugerth L.W."/>
            <person name="Larsson J."/>
            <person name="Alneberg J."/>
            <person name="Lindh M.V."/>
            <person name="Legrand C."/>
            <person name="Pinhassi J."/>
            <person name="Andersson A.F."/>
        </authorList>
    </citation>
    <scope>NUCLEOTIDE SEQUENCE [LARGE SCALE GENOMIC DNA]</scope>
    <source>
        <strain evidence="9">BACL22 MAG-120619-bin3</strain>
    </source>
</reference>
<dbReference type="InterPro" id="IPR036974">
    <property type="entry name" value="PUA_sf"/>
</dbReference>
<comment type="catalytic activity">
    <reaction evidence="1 5">
        <text>uridine(55) in tRNA = pseudouridine(55) in tRNA</text>
        <dbReference type="Rhea" id="RHEA:42532"/>
        <dbReference type="Rhea" id="RHEA-COMP:10101"/>
        <dbReference type="Rhea" id="RHEA-COMP:10102"/>
        <dbReference type="ChEBI" id="CHEBI:65314"/>
        <dbReference type="ChEBI" id="CHEBI:65315"/>
        <dbReference type="EC" id="5.4.99.25"/>
    </reaction>
</comment>
<dbReference type="InterPro" id="IPR002501">
    <property type="entry name" value="PsdUridine_synth_N"/>
</dbReference>
<protein>
    <recommendedName>
        <fullName evidence="5">tRNA pseudouridine synthase B</fullName>
        <ecNumber evidence="5">5.4.99.25</ecNumber>
    </recommendedName>
    <alternativeName>
        <fullName evidence="5">tRNA pseudouridine(55) synthase</fullName>
        <shortName evidence="5">Psi55 synthase</shortName>
    </alternativeName>
    <alternativeName>
        <fullName evidence="5">tRNA pseudouridylate synthase</fullName>
    </alternativeName>
    <alternativeName>
        <fullName evidence="5">tRNA-uridine isomerase</fullName>
    </alternativeName>
</protein>
<dbReference type="NCBIfam" id="TIGR00431">
    <property type="entry name" value="TruB"/>
    <property type="match status" value="1"/>
</dbReference>
<feature type="domain" description="tRNA pseudouridine synthase II TruB subfamily 1 C-terminal" evidence="7">
    <location>
        <begin position="249"/>
        <end position="304"/>
    </location>
</feature>